<accession>A0AC34QQ09</accession>
<protein>
    <submittedName>
        <fullName evidence="2">Uncharacterized protein</fullName>
    </submittedName>
</protein>
<evidence type="ECO:0000313" key="2">
    <source>
        <dbReference type="WBParaSite" id="JU765_v2.g18183.t1"/>
    </source>
</evidence>
<proteinExistence type="predicted"/>
<sequence>MEAVMGQSMKKMRQRTAVEKRSSQDLESKTHEFDAESDSEDWVTEIPTRSSSFFSDLTGNSTTDTGTTGSSFTSGTGYTSQETTNTADTTGTVPSHQKQRNSRPVTSTSSRSSNTSADHPPLERLEDSDVEFSRHSRSDEAWQLKVNYFLQHDPIHPRIRKPKRAKYVIKRHHLYVDPEAGKRWKNQIVRFIARIRPKVSNVIPITESDA</sequence>
<dbReference type="Proteomes" id="UP000887576">
    <property type="component" value="Unplaced"/>
</dbReference>
<organism evidence="1 2">
    <name type="scientific">Panagrolaimus sp. JU765</name>
    <dbReference type="NCBI Taxonomy" id="591449"/>
    <lineage>
        <taxon>Eukaryota</taxon>
        <taxon>Metazoa</taxon>
        <taxon>Ecdysozoa</taxon>
        <taxon>Nematoda</taxon>
        <taxon>Chromadorea</taxon>
        <taxon>Rhabditida</taxon>
        <taxon>Tylenchina</taxon>
        <taxon>Panagrolaimomorpha</taxon>
        <taxon>Panagrolaimoidea</taxon>
        <taxon>Panagrolaimidae</taxon>
        <taxon>Panagrolaimus</taxon>
    </lineage>
</organism>
<reference evidence="2" key="1">
    <citation type="submission" date="2022-11" db="UniProtKB">
        <authorList>
            <consortium name="WormBaseParasite"/>
        </authorList>
    </citation>
    <scope>IDENTIFICATION</scope>
</reference>
<dbReference type="WBParaSite" id="JU765_v2.g18183.t1">
    <property type="protein sequence ID" value="JU765_v2.g18183.t1"/>
    <property type="gene ID" value="JU765_v2.g18183"/>
</dbReference>
<evidence type="ECO:0000313" key="1">
    <source>
        <dbReference type="Proteomes" id="UP000887576"/>
    </source>
</evidence>
<name>A0AC34QQ09_9BILA</name>